<dbReference type="InterPro" id="IPR006342">
    <property type="entry name" value="FkbM_mtfrase"/>
</dbReference>
<sequence>MSKKFSKAEFLYRAYKYRFVDDKAELAYLLKNIKPGDFVLDIGAHKGGYLHWIRKATGPKGKVIAFEPQPILHEYLTKSIRSFEFSNVELHHAGVSSKAGSLELFVPKAEGLTSPGATFEKRAEQEGHTIKVPVFKIDELLTNRTQPVSFIKIDVEGHELEVFKGAEDLLRKDKPKLLFECENRHLNSQTVFDVFDFLTNLGYKGSFYKNGKLRPLVEFDPERDQATDEKKEILNKKAYCNNFIFEPVPHL</sequence>
<comment type="caution">
    <text evidence="2">The sequence shown here is derived from an EMBL/GenBank/DDBJ whole genome shotgun (WGS) entry which is preliminary data.</text>
</comment>
<dbReference type="PANTHER" id="PTHR34203:SF15">
    <property type="entry name" value="SLL1173 PROTEIN"/>
    <property type="match status" value="1"/>
</dbReference>
<reference evidence="3" key="1">
    <citation type="journal article" date="2019" name="Int. J. Syst. Evol. Microbiol.">
        <title>The Global Catalogue of Microorganisms (GCM) 10K type strain sequencing project: providing services to taxonomists for standard genome sequencing and annotation.</title>
        <authorList>
            <consortium name="The Broad Institute Genomics Platform"/>
            <consortium name="The Broad Institute Genome Sequencing Center for Infectious Disease"/>
            <person name="Wu L."/>
            <person name="Ma J."/>
        </authorList>
    </citation>
    <scope>NUCLEOTIDE SEQUENCE [LARGE SCALE GENOMIC DNA]</scope>
    <source>
        <strain evidence="3">CGMCC 1.15111</strain>
    </source>
</reference>
<evidence type="ECO:0000259" key="1">
    <source>
        <dbReference type="Pfam" id="PF05050"/>
    </source>
</evidence>
<dbReference type="Gene3D" id="3.40.50.150">
    <property type="entry name" value="Vaccinia Virus protein VP39"/>
    <property type="match status" value="1"/>
</dbReference>
<keyword evidence="3" id="KW-1185">Reference proteome</keyword>
<dbReference type="PANTHER" id="PTHR34203">
    <property type="entry name" value="METHYLTRANSFERASE, FKBM FAMILY PROTEIN"/>
    <property type="match status" value="1"/>
</dbReference>
<name>A0ABQ3I369_9BACT</name>
<dbReference type="InterPro" id="IPR029063">
    <property type="entry name" value="SAM-dependent_MTases_sf"/>
</dbReference>
<protein>
    <recommendedName>
        <fullName evidence="1">Methyltransferase FkbM domain-containing protein</fullName>
    </recommendedName>
</protein>
<dbReference type="InterPro" id="IPR052514">
    <property type="entry name" value="SAM-dependent_MTase"/>
</dbReference>
<dbReference type="RefSeq" id="WP_189629499.1">
    <property type="nucleotide sequence ID" value="NZ_BNAG01000002.1"/>
</dbReference>
<dbReference type="NCBIfam" id="TIGR01444">
    <property type="entry name" value="fkbM_fam"/>
    <property type="match status" value="1"/>
</dbReference>
<gene>
    <name evidence="2" type="ORF">GCM10011340_13780</name>
</gene>
<dbReference type="Proteomes" id="UP000658258">
    <property type="component" value="Unassembled WGS sequence"/>
</dbReference>
<evidence type="ECO:0000313" key="2">
    <source>
        <dbReference type="EMBL" id="GHE60214.1"/>
    </source>
</evidence>
<accession>A0ABQ3I369</accession>
<dbReference type="Pfam" id="PF05050">
    <property type="entry name" value="Methyltransf_21"/>
    <property type="match status" value="1"/>
</dbReference>
<organism evidence="2 3">
    <name type="scientific">Roseivirga thermotolerans</name>
    <dbReference type="NCBI Taxonomy" id="1758176"/>
    <lineage>
        <taxon>Bacteria</taxon>
        <taxon>Pseudomonadati</taxon>
        <taxon>Bacteroidota</taxon>
        <taxon>Cytophagia</taxon>
        <taxon>Cytophagales</taxon>
        <taxon>Roseivirgaceae</taxon>
        <taxon>Roseivirga</taxon>
    </lineage>
</organism>
<dbReference type="SUPFAM" id="SSF53335">
    <property type="entry name" value="S-adenosyl-L-methionine-dependent methyltransferases"/>
    <property type="match status" value="1"/>
</dbReference>
<dbReference type="EMBL" id="BNAG01000002">
    <property type="protein sequence ID" value="GHE60214.1"/>
    <property type="molecule type" value="Genomic_DNA"/>
</dbReference>
<proteinExistence type="predicted"/>
<evidence type="ECO:0000313" key="3">
    <source>
        <dbReference type="Proteomes" id="UP000658258"/>
    </source>
</evidence>
<feature type="domain" description="Methyltransferase FkbM" evidence="1">
    <location>
        <begin position="41"/>
        <end position="204"/>
    </location>
</feature>